<feature type="region of interest" description="Disordered" evidence="1">
    <location>
        <begin position="290"/>
        <end position="311"/>
    </location>
</feature>
<sequence length="447" mass="48255">MHPTTLHVDKGATSESHDSQIFAYSHLPLPSYESESDTSIGRLVDKGRTVLGQGIDMASRVATALFGGGGHRNADVSDAGVVDDSTSHLNVSPPLTPADSYESIEFFSLADRSLLYEEVEKSQLPLCENTANPQLVLAEAERSSQADAPSVALHSPIAPRLPFAPHSPVAPHARIPRTAHQSPPRSLPHYTLSLSRPPTAASRKMTVPRSSPPPPRFASPSPPPSPSPQSLSPSPQPTSPFLPPSFLPSSPAPSPPSQSPSPSLPPSPLPVPLILKPITLRANQPHSFQASYGEKGTQTEAEPSRPSAQDVPIATERKSLKMRGVDAYSYWFESRGTLPLEAPLQPAAHAEWGDLYLHWQGERLQVWLKDTRGPSWKLVSVGAFHPFLPNRRLCIRNDGKPSWIDNKSCTTYRTRPAKHAADIGNATAHDAKKRKTAEVQGGPAALR</sequence>
<feature type="region of interest" description="Disordered" evidence="1">
    <location>
        <begin position="162"/>
        <end position="270"/>
    </location>
</feature>
<dbReference type="PRINTS" id="PR01217">
    <property type="entry name" value="PRICHEXTENSN"/>
</dbReference>
<keyword evidence="3" id="KW-1185">Reference proteome</keyword>
<dbReference type="Proteomes" id="UP000027195">
    <property type="component" value="Unassembled WGS sequence"/>
</dbReference>
<proteinExistence type="predicted"/>
<gene>
    <name evidence="2" type="ORF">BOTBODRAFT_57253</name>
</gene>
<organism evidence="2 3">
    <name type="scientific">Botryobasidium botryosum (strain FD-172 SS1)</name>
    <dbReference type="NCBI Taxonomy" id="930990"/>
    <lineage>
        <taxon>Eukaryota</taxon>
        <taxon>Fungi</taxon>
        <taxon>Dikarya</taxon>
        <taxon>Basidiomycota</taxon>
        <taxon>Agaricomycotina</taxon>
        <taxon>Agaricomycetes</taxon>
        <taxon>Cantharellales</taxon>
        <taxon>Botryobasidiaceae</taxon>
        <taxon>Botryobasidium</taxon>
    </lineage>
</organism>
<dbReference type="InParanoid" id="A0A067M7W7"/>
<feature type="compositionally biased region" description="Pro residues" evidence="1">
    <location>
        <begin position="210"/>
        <end position="227"/>
    </location>
</feature>
<evidence type="ECO:0000256" key="1">
    <source>
        <dbReference type="SAM" id="MobiDB-lite"/>
    </source>
</evidence>
<dbReference type="OrthoDB" id="2674224at2759"/>
<evidence type="ECO:0000313" key="3">
    <source>
        <dbReference type="Proteomes" id="UP000027195"/>
    </source>
</evidence>
<dbReference type="HOGENOM" id="CLU_612476_0_0_1"/>
<reference evidence="3" key="1">
    <citation type="journal article" date="2014" name="Proc. Natl. Acad. Sci. U.S.A.">
        <title>Extensive sampling of basidiomycete genomes demonstrates inadequacy of the white-rot/brown-rot paradigm for wood decay fungi.</title>
        <authorList>
            <person name="Riley R."/>
            <person name="Salamov A.A."/>
            <person name="Brown D.W."/>
            <person name="Nagy L.G."/>
            <person name="Floudas D."/>
            <person name="Held B.W."/>
            <person name="Levasseur A."/>
            <person name="Lombard V."/>
            <person name="Morin E."/>
            <person name="Otillar R."/>
            <person name="Lindquist E.A."/>
            <person name="Sun H."/>
            <person name="LaButti K.M."/>
            <person name="Schmutz J."/>
            <person name="Jabbour D."/>
            <person name="Luo H."/>
            <person name="Baker S.E."/>
            <person name="Pisabarro A.G."/>
            <person name="Walton J.D."/>
            <person name="Blanchette R.A."/>
            <person name="Henrissat B."/>
            <person name="Martin F."/>
            <person name="Cullen D."/>
            <person name="Hibbett D.S."/>
            <person name="Grigoriev I.V."/>
        </authorList>
    </citation>
    <scope>NUCLEOTIDE SEQUENCE [LARGE SCALE GENOMIC DNA]</scope>
    <source>
        <strain evidence="3">FD-172 SS1</strain>
    </source>
</reference>
<dbReference type="EMBL" id="KL198056">
    <property type="protein sequence ID" value="KDQ11669.1"/>
    <property type="molecule type" value="Genomic_DNA"/>
</dbReference>
<feature type="region of interest" description="Disordered" evidence="1">
    <location>
        <begin position="420"/>
        <end position="447"/>
    </location>
</feature>
<name>A0A067M7W7_BOTB1</name>
<feature type="compositionally biased region" description="Polar residues" evidence="1">
    <location>
        <begin position="290"/>
        <end position="301"/>
    </location>
</feature>
<accession>A0A067M7W7</accession>
<evidence type="ECO:0000313" key="2">
    <source>
        <dbReference type="EMBL" id="KDQ11669.1"/>
    </source>
</evidence>
<protein>
    <submittedName>
        <fullName evidence="2">Uncharacterized protein</fullName>
    </submittedName>
</protein>
<feature type="compositionally biased region" description="Pro residues" evidence="1">
    <location>
        <begin position="234"/>
        <end position="270"/>
    </location>
</feature>
<dbReference type="STRING" id="930990.A0A067M7W7"/>
<dbReference type="AlphaFoldDB" id="A0A067M7W7"/>